<name>A0ABY9H7Z1_9GAMM</name>
<evidence type="ECO:0000313" key="3">
    <source>
        <dbReference type="Proteomes" id="UP001235344"/>
    </source>
</evidence>
<proteinExistence type="predicted"/>
<organism evidence="2 3">
    <name type="scientific">Halomonas alkalicola</name>
    <dbReference type="NCBI Taxonomy" id="1930622"/>
    <lineage>
        <taxon>Bacteria</taxon>
        <taxon>Pseudomonadati</taxon>
        <taxon>Pseudomonadota</taxon>
        <taxon>Gammaproteobacteria</taxon>
        <taxon>Oceanospirillales</taxon>
        <taxon>Halomonadaceae</taxon>
        <taxon>Halomonas</taxon>
    </lineage>
</organism>
<sequence>MLELYLLRHAKAKRGGSELPDAERPLSQRGRRPGQAVAMAPALMRWGAFEGEVVSSPARRTRETLEAMAAALPEGTLGSVARFGEALYTFDGEALRDWLQTLPEGNRRVLVVGHNPVLLELARWLSPVAPDSLPTGGLLHLSLPGETWQALARHTAERLACLTPEQASHALFQRRAPAPPELRKADLAGRLQGQLGHLYRLVRALEPGVMAGIDPEFLHQYRVNLRRSRAIGEAVLATVRQAGNGKAPGLKKRLKALKQRAQATSDLRDLDVFLESLAQAPPPLQASTRRALHAWLNERAREQHERLCRQLGQPDYAADMQAWQAFLDGDGFRQALARLSAARVAAVLDERIAGHDSDLAALTPDAPDEAFHDLRKAVKRIRYLAELDPKRHRRFLKGLKQRQTLLGEFQDLCTRQAWIVAFFASAPSLASDGALEGERSAWREGLAKEKLALRTQIMALAPLCESGPAAR</sequence>
<dbReference type="CDD" id="cd07067">
    <property type="entry name" value="HP_PGM_like"/>
    <property type="match status" value="1"/>
</dbReference>
<dbReference type="InterPro" id="IPR013078">
    <property type="entry name" value="His_Pase_superF_clade-1"/>
</dbReference>
<reference evidence="2 3" key="1">
    <citation type="submission" date="2023-08" db="EMBL/GenBank/DDBJ databases">
        <title>Transcriptome Analysis of Halomonas alkalicola CICC 11012s to Identify the Genes Involved in Alkaline Tolerances.</title>
        <authorList>
            <person name="Zhai L."/>
        </authorList>
    </citation>
    <scope>NUCLEOTIDE SEQUENCE [LARGE SCALE GENOMIC DNA]</scope>
    <source>
        <strain evidence="2 3">CICC 11012s</strain>
    </source>
</reference>
<dbReference type="SUPFAM" id="SSF53254">
    <property type="entry name" value="Phosphoglycerate mutase-like"/>
    <property type="match status" value="1"/>
</dbReference>
<dbReference type="PANTHER" id="PTHR39339">
    <property type="entry name" value="SLR1444 PROTEIN"/>
    <property type="match status" value="1"/>
</dbReference>
<dbReference type="InterPro" id="IPR007899">
    <property type="entry name" value="CHAD_dom"/>
</dbReference>
<evidence type="ECO:0000313" key="2">
    <source>
        <dbReference type="EMBL" id="WLI74418.1"/>
    </source>
</evidence>
<dbReference type="Proteomes" id="UP001235344">
    <property type="component" value="Chromosome"/>
</dbReference>
<dbReference type="RefSeq" id="WP_305502737.1">
    <property type="nucleotide sequence ID" value="NZ_CP131913.1"/>
</dbReference>
<protein>
    <submittedName>
        <fullName evidence="2">CHAD domain-containing protein</fullName>
    </submittedName>
</protein>
<dbReference type="EMBL" id="CP131913">
    <property type="protein sequence ID" value="WLI74418.1"/>
    <property type="molecule type" value="Genomic_DNA"/>
</dbReference>
<accession>A0ABY9H7Z1</accession>
<feature type="domain" description="CHAD" evidence="1">
    <location>
        <begin position="180"/>
        <end position="463"/>
    </location>
</feature>
<gene>
    <name evidence="2" type="ORF">B6N23_05805</name>
</gene>
<evidence type="ECO:0000259" key="1">
    <source>
        <dbReference type="PROSITE" id="PS51708"/>
    </source>
</evidence>
<dbReference type="Pfam" id="PF05235">
    <property type="entry name" value="CHAD"/>
    <property type="match status" value="1"/>
</dbReference>
<dbReference type="Pfam" id="PF00300">
    <property type="entry name" value="His_Phos_1"/>
    <property type="match status" value="1"/>
</dbReference>
<keyword evidence="3" id="KW-1185">Reference proteome</keyword>
<dbReference type="SMART" id="SM00880">
    <property type="entry name" value="CHAD"/>
    <property type="match status" value="1"/>
</dbReference>
<dbReference type="InterPro" id="IPR038186">
    <property type="entry name" value="CHAD_dom_sf"/>
</dbReference>
<dbReference type="Gene3D" id="1.40.20.10">
    <property type="entry name" value="CHAD domain"/>
    <property type="match status" value="1"/>
</dbReference>
<dbReference type="PROSITE" id="PS51708">
    <property type="entry name" value="CHAD"/>
    <property type="match status" value="1"/>
</dbReference>
<dbReference type="InterPro" id="IPR029033">
    <property type="entry name" value="His_PPase_superfam"/>
</dbReference>
<dbReference type="Gene3D" id="3.40.50.1240">
    <property type="entry name" value="Phosphoglycerate mutase-like"/>
    <property type="match status" value="1"/>
</dbReference>
<dbReference type="PANTHER" id="PTHR39339:SF1">
    <property type="entry name" value="CHAD DOMAIN-CONTAINING PROTEIN"/>
    <property type="match status" value="1"/>
</dbReference>